<dbReference type="KEGG" id="kmx:CRD48_mgp07"/>
<evidence type="ECO:0000313" key="3">
    <source>
        <dbReference type="Proteomes" id="UP000065495"/>
    </source>
</evidence>
<feature type="domain" description="Homing endonuclease LAGLIDADG" evidence="1">
    <location>
        <begin position="179"/>
        <end position="266"/>
    </location>
</feature>
<dbReference type="OrthoDB" id="5406407at2759"/>
<dbReference type="SUPFAM" id="SSF55608">
    <property type="entry name" value="Homing endonucleases"/>
    <property type="match status" value="2"/>
</dbReference>
<reference evidence="2 3" key="1">
    <citation type="journal article" date="2015" name="Biotechnol. Biofuels">
        <title>Genetic basis of the highly efficient yeast Kluyveromyces marxianus: complete genome sequence and transcriptome analyses.</title>
        <authorList>
            <person name="Lertwattanasakul N."/>
            <person name="Kosaka T."/>
            <person name="Hosoyama A."/>
            <person name="Suzuki Y."/>
            <person name="Rodrussamee N."/>
            <person name="Matsutani M."/>
            <person name="Murata M."/>
            <person name="Fujimoto N."/>
            <person name="Suprayogi"/>
            <person name="Tsuchikane K."/>
            <person name="Limtong S."/>
            <person name="Fujita N."/>
            <person name="Yamada M."/>
        </authorList>
    </citation>
    <scope>NUCLEOTIDE SEQUENCE [LARGE SCALE GENOMIC DNA]</scope>
    <source>
        <strain evidence="3">DMKU3-1042 / BCC 29191 / NBRC 104275</strain>
    </source>
</reference>
<evidence type="ECO:0000259" key="1">
    <source>
        <dbReference type="Pfam" id="PF00961"/>
    </source>
</evidence>
<sequence length="406" mass="47883">MMMIMIKDSMLFRFGFFGQDGPLTFFTMLLEYNNIMEFMLLNSTMCWKLFLPATFTEYVKVAGNLLITIYMRPFIKNMAMKVKMLMNYNNNQQKTKNKFIFNKFYLVGFSETMCGMFNYNNNNMIINNNTNMNINMSGTFSDMESEKVPMNNNNNNNNNYNNHFNMSSMDNKDKFNEWLAGLIDGDGYFGITSKKYPNCEITLDLKDEKTLRQIQNKFGGSIKLRNGINAIRYRLHNKEGMIKLINAVNGNIRNSKRLVQFNQVCNLLNIKVIPPIDLNIDNAWFMGFFDADGTITYSLKNNNPQLTISVTNKYYMDVKYFKDVLGGNIYFDKAQNGYFKWSIQSKKDILYFKDNYMKNNPSRTKKMNRLLLINTYYKLKDMKAYKEDINSCLYKAWLKFNEKWNN</sequence>
<dbReference type="InterPro" id="IPR027434">
    <property type="entry name" value="Homing_endonucl"/>
</dbReference>
<geneLocation type="mitochondrion" evidence="2"/>
<dbReference type="Proteomes" id="UP000065495">
    <property type="component" value="Mitochondrion MT"/>
</dbReference>
<name>W0TH91_KLUMD</name>
<evidence type="ECO:0000313" key="2">
    <source>
        <dbReference type="EMBL" id="BAO42745.1"/>
    </source>
</evidence>
<dbReference type="GeneID" id="34688688"/>
<accession>W0TH91</accession>
<proteinExistence type="predicted"/>
<dbReference type="GO" id="GO:0004519">
    <property type="term" value="F:endonuclease activity"/>
    <property type="evidence" value="ECO:0007669"/>
    <property type="project" value="InterPro"/>
</dbReference>
<feature type="domain" description="Homing endonuclease LAGLIDADG" evidence="1">
    <location>
        <begin position="286"/>
        <end position="373"/>
    </location>
</feature>
<protein>
    <submittedName>
        <fullName evidence="2">Cox1-i2 protein</fullName>
    </submittedName>
</protein>
<dbReference type="AlphaFoldDB" id="W0TH91"/>
<organism evidence="2 3">
    <name type="scientific">Kluyveromyces marxianus (strain DMKU3-1042 / BCC 29191 / NBRC 104275)</name>
    <name type="common">Yeast</name>
    <name type="synonym">Candida kefyr</name>
    <dbReference type="NCBI Taxonomy" id="1003335"/>
    <lineage>
        <taxon>Eukaryota</taxon>
        <taxon>Fungi</taxon>
        <taxon>Dikarya</taxon>
        <taxon>Ascomycota</taxon>
        <taxon>Saccharomycotina</taxon>
        <taxon>Saccharomycetes</taxon>
        <taxon>Saccharomycetales</taxon>
        <taxon>Saccharomycetaceae</taxon>
        <taxon>Kluyveromyces</taxon>
    </lineage>
</organism>
<keyword evidence="2" id="KW-0496">Mitochondrion</keyword>
<dbReference type="InterPro" id="IPR004860">
    <property type="entry name" value="LAGLIDADG_dom"/>
</dbReference>
<dbReference type="PANTHER" id="PTHR37520:SF1">
    <property type="entry name" value="INTRON-ENCODED DNA ENDONUCLEASE AI2A-RELATED"/>
    <property type="match status" value="1"/>
</dbReference>
<dbReference type="Gene3D" id="3.10.28.10">
    <property type="entry name" value="Homing endonucleases"/>
    <property type="match status" value="2"/>
</dbReference>
<dbReference type="Pfam" id="PF00961">
    <property type="entry name" value="LAGLIDADG_1"/>
    <property type="match status" value="2"/>
</dbReference>
<dbReference type="RefSeq" id="YP_009433698.1">
    <property type="nucleotide sequence ID" value="NC_036023.1"/>
</dbReference>
<dbReference type="VEuPathDB" id="FungiDB:CRD48_mgp07"/>
<dbReference type="PANTHER" id="PTHR37520">
    <property type="entry name" value="INTRON-ENCODED DNA ENDONUCLEASE AI2A-RELATED"/>
    <property type="match status" value="1"/>
</dbReference>
<dbReference type="EMBL" id="AP012221">
    <property type="protein sequence ID" value="BAO42745.1"/>
    <property type="molecule type" value="Genomic_DNA"/>
</dbReference>
<gene>
    <name evidence="2" type="primary">aI4</name>
    <name evidence="2" type="ORF">KLMA_90006</name>
</gene>